<name>A0AAU7UCG9_9DEIO</name>
<gene>
    <name evidence="2" type="ORF">ABOD76_07195</name>
</gene>
<sequence>MPNDQLLPLPSSVHSPGAQQACLLVADLVDSTGLAQRLPLTSYAALMAELIQLLILHFEAYGGQVLQHQGDAVVCLWPLAQTPQAVQAGLGAHQRAARLQLAEVLGEPLALRVGLAAGEVIRGMVGGIPSAYGLPVNLAARVAAAAQPGQTVVCDTVRALAGDAVLMEREVTGLRGFVAPCGLSQVRANTGGAAFQMKTG</sequence>
<dbReference type="KEGG" id="dsc:ABOD76_07195"/>
<keyword evidence="2" id="KW-0456">Lyase</keyword>
<dbReference type="Gene3D" id="3.30.70.1230">
    <property type="entry name" value="Nucleotide cyclase"/>
    <property type="match status" value="1"/>
</dbReference>
<dbReference type="PANTHER" id="PTHR43081">
    <property type="entry name" value="ADENYLATE CYCLASE, TERMINAL-DIFFERENTIATION SPECIFIC-RELATED"/>
    <property type="match status" value="1"/>
</dbReference>
<dbReference type="SUPFAM" id="SSF55073">
    <property type="entry name" value="Nucleotide cyclase"/>
    <property type="match status" value="1"/>
</dbReference>
<reference evidence="2" key="1">
    <citation type="submission" date="2024-06" db="EMBL/GenBank/DDBJ databases">
        <title>Draft Genome Sequence of Deinococcus sonorensis Type Strain KR-87, a Biofilm Producing Representative of the Genus Deinococcus.</title>
        <authorList>
            <person name="Boren L.S."/>
            <person name="Grosso R.A."/>
            <person name="Hugenberg-Cox A.N."/>
            <person name="Hill J.T.E."/>
            <person name="Albert C.M."/>
            <person name="Tuohy J.M."/>
        </authorList>
    </citation>
    <scope>NUCLEOTIDE SEQUENCE</scope>
    <source>
        <strain evidence="2">KR-87</strain>
    </source>
</reference>
<dbReference type="Pfam" id="PF00211">
    <property type="entry name" value="Guanylate_cyc"/>
    <property type="match status" value="1"/>
</dbReference>
<dbReference type="EMBL" id="CP158299">
    <property type="protein sequence ID" value="XBV86078.1"/>
    <property type="molecule type" value="Genomic_DNA"/>
</dbReference>
<dbReference type="AlphaFoldDB" id="A0AAU7UCG9"/>
<dbReference type="InterPro" id="IPR029787">
    <property type="entry name" value="Nucleotide_cyclase"/>
</dbReference>
<dbReference type="RefSeq" id="WP_350244129.1">
    <property type="nucleotide sequence ID" value="NZ_CP158299.1"/>
</dbReference>
<dbReference type="CDD" id="cd07302">
    <property type="entry name" value="CHD"/>
    <property type="match status" value="1"/>
</dbReference>
<dbReference type="GO" id="GO:0035556">
    <property type="term" value="P:intracellular signal transduction"/>
    <property type="evidence" value="ECO:0007669"/>
    <property type="project" value="InterPro"/>
</dbReference>
<dbReference type="GO" id="GO:0009190">
    <property type="term" value="P:cyclic nucleotide biosynthetic process"/>
    <property type="evidence" value="ECO:0007669"/>
    <property type="project" value="InterPro"/>
</dbReference>
<evidence type="ECO:0000313" key="2">
    <source>
        <dbReference type="EMBL" id="XBV86078.1"/>
    </source>
</evidence>
<feature type="domain" description="Guanylate cyclase" evidence="1">
    <location>
        <begin position="22"/>
        <end position="143"/>
    </location>
</feature>
<dbReference type="InterPro" id="IPR001054">
    <property type="entry name" value="A/G_cyclase"/>
</dbReference>
<dbReference type="EC" id="4.6.1.-" evidence="2"/>
<protein>
    <submittedName>
        <fullName evidence="2">Adenylate/guanylate cyclase domain-containing protein</fullName>
        <ecNumber evidence="2">4.6.1.-</ecNumber>
    </submittedName>
</protein>
<dbReference type="GO" id="GO:0004016">
    <property type="term" value="F:adenylate cyclase activity"/>
    <property type="evidence" value="ECO:0007669"/>
    <property type="project" value="UniProtKB-ARBA"/>
</dbReference>
<organism evidence="2">
    <name type="scientific">Deinococcus sonorensis KR-87</name>
    <dbReference type="NCBI Taxonomy" id="694439"/>
    <lineage>
        <taxon>Bacteria</taxon>
        <taxon>Thermotogati</taxon>
        <taxon>Deinococcota</taxon>
        <taxon>Deinococci</taxon>
        <taxon>Deinococcales</taxon>
        <taxon>Deinococcaceae</taxon>
        <taxon>Deinococcus</taxon>
    </lineage>
</organism>
<dbReference type="PROSITE" id="PS50125">
    <property type="entry name" value="GUANYLATE_CYCLASE_2"/>
    <property type="match status" value="1"/>
</dbReference>
<proteinExistence type="predicted"/>
<evidence type="ECO:0000259" key="1">
    <source>
        <dbReference type="PROSITE" id="PS50125"/>
    </source>
</evidence>
<dbReference type="InterPro" id="IPR050697">
    <property type="entry name" value="Adenylyl/Guanylyl_Cyclase_3/4"/>
</dbReference>
<accession>A0AAU7UCG9</accession>
<dbReference type="PANTHER" id="PTHR43081:SF1">
    <property type="entry name" value="ADENYLATE CYCLASE, TERMINAL-DIFFERENTIATION SPECIFIC"/>
    <property type="match status" value="1"/>
</dbReference>